<evidence type="ECO:0000313" key="1">
    <source>
        <dbReference type="EMBL" id="RWR16702.1"/>
    </source>
</evidence>
<protein>
    <submittedName>
        <fullName evidence="1">Uncharacterized protein</fullName>
    </submittedName>
</protein>
<name>A0A443J877_9RHOB</name>
<dbReference type="EMBL" id="SAUZ01000038">
    <property type="protein sequence ID" value="RWR16702.1"/>
    <property type="molecule type" value="Genomic_DNA"/>
</dbReference>
<organism evidence="1 2">
    <name type="scientific">Paenirhodobacter populi</name>
    <dbReference type="NCBI Taxonomy" id="2306993"/>
    <lineage>
        <taxon>Bacteria</taxon>
        <taxon>Pseudomonadati</taxon>
        <taxon>Pseudomonadota</taxon>
        <taxon>Alphaproteobacteria</taxon>
        <taxon>Rhodobacterales</taxon>
        <taxon>Rhodobacter group</taxon>
        <taxon>Paenirhodobacter</taxon>
    </lineage>
</organism>
<dbReference type="Proteomes" id="UP000284476">
    <property type="component" value="Unassembled WGS sequence"/>
</dbReference>
<dbReference type="RefSeq" id="WP_128210404.1">
    <property type="nucleotide sequence ID" value="NZ_JBHRSO010000023.1"/>
</dbReference>
<reference evidence="1 2" key="1">
    <citation type="submission" date="2019-01" db="EMBL/GenBank/DDBJ databases">
        <title>Sinorhodobacter populi sp. nov. isolated from the symptomatic bark tissue of Populus euramericana canker.</title>
        <authorList>
            <person name="Xu G."/>
        </authorList>
    </citation>
    <scope>NUCLEOTIDE SEQUENCE [LARGE SCALE GENOMIC DNA]</scope>
    <source>
        <strain evidence="1 2">SK2B-1</strain>
    </source>
</reference>
<reference evidence="1 2" key="2">
    <citation type="submission" date="2019-01" db="EMBL/GenBank/DDBJ databases">
        <authorList>
            <person name="Li Y."/>
        </authorList>
    </citation>
    <scope>NUCLEOTIDE SEQUENCE [LARGE SCALE GENOMIC DNA]</scope>
    <source>
        <strain evidence="1 2">SK2B-1</strain>
    </source>
</reference>
<comment type="caution">
    <text evidence="1">The sequence shown here is derived from an EMBL/GenBank/DDBJ whole genome shotgun (WGS) entry which is preliminary data.</text>
</comment>
<gene>
    <name evidence="1" type="ORF">D2T30_20915</name>
</gene>
<evidence type="ECO:0000313" key="2">
    <source>
        <dbReference type="Proteomes" id="UP000284476"/>
    </source>
</evidence>
<accession>A0A443J877</accession>
<sequence>MIELGLSLQTAVRSALIANAGVTAHVHPDRIRAKFHPARAPAVYCPVTGSCRAARSCCGRAGGGRSGADVEPVVTIREDKPSANLIRTVRWMLGEEGEAA</sequence>
<dbReference type="AlphaFoldDB" id="A0A443J877"/>
<proteinExistence type="predicted"/>